<feature type="transmembrane region" description="Helical" evidence="1">
    <location>
        <begin position="205"/>
        <end position="223"/>
    </location>
</feature>
<evidence type="ECO:0000256" key="1">
    <source>
        <dbReference type="SAM" id="Phobius"/>
    </source>
</evidence>
<feature type="transmembrane region" description="Helical" evidence="1">
    <location>
        <begin position="136"/>
        <end position="155"/>
    </location>
</feature>
<dbReference type="EMBL" id="PITK01000328">
    <property type="protein sequence ID" value="TBU14294.1"/>
    <property type="molecule type" value="Genomic_DNA"/>
</dbReference>
<keyword evidence="3" id="KW-1185">Reference proteome</keyword>
<feature type="transmembrane region" description="Helical" evidence="1">
    <location>
        <begin position="175"/>
        <end position="193"/>
    </location>
</feature>
<proteinExistence type="predicted"/>
<sequence>MDSNNLADPKENLEISIDDISVCNYDKRVKLSRYFVFLLMFLLELFVTCIFGLFISYNYNFEYLHEIFTKYLIYITIIYMYFLAKNRRNELNISTLIRFIFCCVLNLIILFCDSYLSNIQRSADYINTSEIFNGRHSYGILYFMSFILLFIFYFYSKGIEKIMNTSKSSTLKFCIIYTLATLGLLIENIVRFTYSRTVLNVTRHFIILLVLIFQLVYIVFSLIKKRKIGTVIVPLALIYLYFWNIFSQIFSIHVLKNLLNV</sequence>
<reference evidence="2 3" key="1">
    <citation type="submission" date="2017-12" db="EMBL/GenBank/DDBJ databases">
        <authorList>
            <person name="Pombert J.-F."/>
            <person name="Haag K.L."/>
            <person name="Ebert D."/>
        </authorList>
    </citation>
    <scope>NUCLEOTIDE SEQUENCE [LARGE SCALE GENOMIC DNA]</scope>
    <source>
        <strain evidence="2">IL-G-3</strain>
    </source>
</reference>
<evidence type="ECO:0000313" key="2">
    <source>
        <dbReference type="EMBL" id="TBU14294.1"/>
    </source>
</evidence>
<organism evidence="2 3">
    <name type="scientific">Hamiltosporidium tvaerminnensis</name>
    <dbReference type="NCBI Taxonomy" id="1176355"/>
    <lineage>
        <taxon>Eukaryota</taxon>
        <taxon>Fungi</taxon>
        <taxon>Fungi incertae sedis</taxon>
        <taxon>Microsporidia</taxon>
        <taxon>Dubosqiidae</taxon>
        <taxon>Hamiltosporidium</taxon>
    </lineage>
</organism>
<feature type="transmembrane region" description="Helical" evidence="1">
    <location>
        <begin position="96"/>
        <end position="116"/>
    </location>
</feature>
<gene>
    <name evidence="2" type="ORF">CWI38_0328p0030</name>
</gene>
<feature type="transmembrane region" description="Helical" evidence="1">
    <location>
        <begin position="235"/>
        <end position="255"/>
    </location>
</feature>
<evidence type="ECO:0000313" key="3">
    <source>
        <dbReference type="Proteomes" id="UP000292282"/>
    </source>
</evidence>
<dbReference type="Proteomes" id="UP000292282">
    <property type="component" value="Unassembled WGS sequence"/>
</dbReference>
<dbReference type="VEuPathDB" id="MicrosporidiaDB:CWI38_0328p0030"/>
<keyword evidence="1" id="KW-0812">Transmembrane</keyword>
<feature type="transmembrane region" description="Helical" evidence="1">
    <location>
        <begin position="34"/>
        <end position="55"/>
    </location>
</feature>
<comment type="caution">
    <text evidence="2">The sequence shown here is derived from an EMBL/GenBank/DDBJ whole genome shotgun (WGS) entry which is preliminary data.</text>
</comment>
<keyword evidence="1" id="KW-0472">Membrane</keyword>
<accession>A0A4V2JY08</accession>
<dbReference type="AlphaFoldDB" id="A0A4V2JY08"/>
<name>A0A4V2JY08_9MICR</name>
<protein>
    <submittedName>
        <fullName evidence="2">Uncharacterized protein</fullName>
    </submittedName>
</protein>
<feature type="transmembrane region" description="Helical" evidence="1">
    <location>
        <begin position="67"/>
        <end position="84"/>
    </location>
</feature>
<keyword evidence="1" id="KW-1133">Transmembrane helix</keyword>